<evidence type="ECO:0000313" key="11">
    <source>
        <dbReference type="EMBL" id="MDP4097638.1"/>
    </source>
</evidence>
<dbReference type="RefSeq" id="WP_305755224.1">
    <property type="nucleotide sequence ID" value="NZ_JAPCKK010000016.1"/>
</dbReference>
<evidence type="ECO:0000256" key="4">
    <source>
        <dbReference type="ARBA" id="ARBA00023015"/>
    </source>
</evidence>
<feature type="domain" description="Response regulatory" evidence="9">
    <location>
        <begin position="2"/>
        <end position="116"/>
    </location>
</feature>
<feature type="modified residue" description="4-aspartylphosphate" evidence="7">
    <location>
        <position position="53"/>
    </location>
</feature>
<dbReference type="InterPro" id="IPR039420">
    <property type="entry name" value="WalR-like"/>
</dbReference>
<dbReference type="Gene3D" id="1.10.10.10">
    <property type="entry name" value="Winged helix-like DNA-binding domain superfamily/Winged helix DNA-binding domain"/>
    <property type="match status" value="1"/>
</dbReference>
<dbReference type="InterPro" id="IPR011990">
    <property type="entry name" value="TPR-like_helical_dom_sf"/>
</dbReference>
<evidence type="ECO:0000259" key="9">
    <source>
        <dbReference type="PROSITE" id="PS50110"/>
    </source>
</evidence>
<dbReference type="SUPFAM" id="SSF46894">
    <property type="entry name" value="C-terminal effector domain of the bipartite response regulators"/>
    <property type="match status" value="1"/>
</dbReference>
<dbReference type="InterPro" id="IPR005158">
    <property type="entry name" value="BTAD"/>
</dbReference>
<keyword evidence="5 8" id="KW-0238">DNA-binding</keyword>
<keyword evidence="6" id="KW-0804">Transcription</keyword>
<dbReference type="SMART" id="SM00448">
    <property type="entry name" value="REC"/>
    <property type="match status" value="1"/>
</dbReference>
<keyword evidence="12" id="KW-1185">Reference proteome</keyword>
<dbReference type="InterPro" id="IPR016032">
    <property type="entry name" value="Sig_transdc_resp-reg_C-effctor"/>
</dbReference>
<evidence type="ECO:0000313" key="12">
    <source>
        <dbReference type="Proteomes" id="UP001241848"/>
    </source>
</evidence>
<name>A0ABT9FSC1_9BACL</name>
<evidence type="ECO:0000256" key="6">
    <source>
        <dbReference type="ARBA" id="ARBA00023163"/>
    </source>
</evidence>
<gene>
    <name evidence="11" type="ORF">OIN60_12730</name>
</gene>
<evidence type="ECO:0000256" key="5">
    <source>
        <dbReference type="ARBA" id="ARBA00023125"/>
    </source>
</evidence>
<dbReference type="InterPro" id="IPR011006">
    <property type="entry name" value="CheY-like_superfamily"/>
</dbReference>
<dbReference type="InterPro" id="IPR036388">
    <property type="entry name" value="WH-like_DNA-bd_sf"/>
</dbReference>
<sequence length="384" mass="44950">MKVIVIDDEILAVEFLERQLKQLPNIEIVGKYSDVRMGRAEILHTPVDVIFLDIGLPGMNGIELAKEIKRKRPGVSIVFVTAFNDYAVQAFELEALDYVVKPVSVQRLAKTIERIRNRMRSQPETEVAAVEPSSSSGIRINLFRQVMIEGSSGEYKLLQWRTNKAQELFLYLLQHRGQPVRKSMLIEVLWPEYELDRVYGQLYNTVYHVRQTLRPFLNYLKLATVAEGYILQLHNVLVDVDEWKRMQSSLDAPSGETVRDYLRVIETYTGDYLGEYDYWWLESERERLKTSWLQTAFALASWFEKQGMTGEAENCYLKICDIFPQEERSHFALMQIYAGLQMNNKVMLQYSRLENVMREELGVEPSIPIIEWFESWKKKIRINI</sequence>
<evidence type="ECO:0000256" key="8">
    <source>
        <dbReference type="PROSITE-ProRule" id="PRU01091"/>
    </source>
</evidence>
<comment type="caution">
    <text evidence="11">The sequence shown here is derived from an EMBL/GenBank/DDBJ whole genome shotgun (WGS) entry which is preliminary data.</text>
</comment>
<organism evidence="11 12">
    <name type="scientific">Paenibacillus zeirhizosphaerae</name>
    <dbReference type="NCBI Taxonomy" id="2987519"/>
    <lineage>
        <taxon>Bacteria</taxon>
        <taxon>Bacillati</taxon>
        <taxon>Bacillota</taxon>
        <taxon>Bacilli</taxon>
        <taxon>Bacillales</taxon>
        <taxon>Paenibacillaceae</taxon>
        <taxon>Paenibacillus</taxon>
    </lineage>
</organism>
<accession>A0ABT9FSC1</accession>
<comment type="similarity">
    <text evidence="1">Belongs to the AfsR/DnrI/RedD regulatory family.</text>
</comment>
<keyword evidence="3" id="KW-0902">Two-component regulatory system</keyword>
<dbReference type="Pfam" id="PF03704">
    <property type="entry name" value="BTAD"/>
    <property type="match status" value="1"/>
</dbReference>
<dbReference type="EMBL" id="JAPCKK010000016">
    <property type="protein sequence ID" value="MDP4097638.1"/>
    <property type="molecule type" value="Genomic_DNA"/>
</dbReference>
<dbReference type="SMART" id="SM00862">
    <property type="entry name" value="Trans_reg_C"/>
    <property type="match status" value="1"/>
</dbReference>
<dbReference type="PANTHER" id="PTHR48111:SF17">
    <property type="entry name" value="TRANSCRIPTIONAL REGULATORY PROTEIN YPDB"/>
    <property type="match status" value="1"/>
</dbReference>
<feature type="DNA-binding region" description="OmpR/PhoB-type" evidence="8">
    <location>
        <begin position="129"/>
        <end position="233"/>
    </location>
</feature>
<dbReference type="PANTHER" id="PTHR48111">
    <property type="entry name" value="REGULATOR OF RPOS"/>
    <property type="match status" value="1"/>
</dbReference>
<dbReference type="SUPFAM" id="SSF52172">
    <property type="entry name" value="CheY-like"/>
    <property type="match status" value="1"/>
</dbReference>
<proteinExistence type="inferred from homology"/>
<dbReference type="PROSITE" id="PS50110">
    <property type="entry name" value="RESPONSE_REGULATORY"/>
    <property type="match status" value="1"/>
</dbReference>
<dbReference type="Gene3D" id="3.40.50.2300">
    <property type="match status" value="1"/>
</dbReference>
<dbReference type="SUPFAM" id="SSF48452">
    <property type="entry name" value="TPR-like"/>
    <property type="match status" value="1"/>
</dbReference>
<reference evidence="11 12" key="1">
    <citation type="submission" date="2022-10" db="EMBL/GenBank/DDBJ databases">
        <title>Paenibacillus description and whole genome data of maize root bacterial community.</title>
        <authorList>
            <person name="Marton D."/>
            <person name="Farkas M."/>
            <person name="Cserhati M."/>
        </authorList>
    </citation>
    <scope>NUCLEOTIDE SEQUENCE [LARGE SCALE GENOMIC DNA]</scope>
    <source>
        <strain evidence="11 12">P96</strain>
    </source>
</reference>
<keyword evidence="4" id="KW-0805">Transcription regulation</keyword>
<dbReference type="Pfam" id="PF00072">
    <property type="entry name" value="Response_reg"/>
    <property type="match status" value="1"/>
</dbReference>
<dbReference type="Gene3D" id="1.25.40.10">
    <property type="entry name" value="Tetratricopeptide repeat domain"/>
    <property type="match status" value="1"/>
</dbReference>
<dbReference type="SMART" id="SM01043">
    <property type="entry name" value="BTAD"/>
    <property type="match status" value="1"/>
</dbReference>
<evidence type="ECO:0000256" key="3">
    <source>
        <dbReference type="ARBA" id="ARBA00023012"/>
    </source>
</evidence>
<evidence type="ECO:0000256" key="2">
    <source>
        <dbReference type="ARBA" id="ARBA00022553"/>
    </source>
</evidence>
<dbReference type="Proteomes" id="UP001241848">
    <property type="component" value="Unassembled WGS sequence"/>
</dbReference>
<dbReference type="InterPro" id="IPR001867">
    <property type="entry name" value="OmpR/PhoB-type_DNA-bd"/>
</dbReference>
<feature type="domain" description="OmpR/PhoB-type" evidence="10">
    <location>
        <begin position="129"/>
        <end position="233"/>
    </location>
</feature>
<evidence type="ECO:0000256" key="1">
    <source>
        <dbReference type="ARBA" id="ARBA00005820"/>
    </source>
</evidence>
<dbReference type="PROSITE" id="PS51755">
    <property type="entry name" value="OMPR_PHOB"/>
    <property type="match status" value="1"/>
</dbReference>
<dbReference type="InterPro" id="IPR001789">
    <property type="entry name" value="Sig_transdc_resp-reg_receiver"/>
</dbReference>
<evidence type="ECO:0000259" key="10">
    <source>
        <dbReference type="PROSITE" id="PS51755"/>
    </source>
</evidence>
<keyword evidence="2 7" id="KW-0597">Phosphoprotein</keyword>
<evidence type="ECO:0000256" key="7">
    <source>
        <dbReference type="PROSITE-ProRule" id="PRU00169"/>
    </source>
</evidence>
<protein>
    <submittedName>
        <fullName evidence="11">Response regulator</fullName>
    </submittedName>
</protein>